<dbReference type="Proteomes" id="UP001152795">
    <property type="component" value="Unassembled WGS sequence"/>
</dbReference>
<dbReference type="AlphaFoldDB" id="A0A6S7HB59"/>
<evidence type="ECO:0000313" key="2">
    <source>
        <dbReference type="Proteomes" id="UP001152795"/>
    </source>
</evidence>
<feature type="non-terminal residue" evidence="1">
    <location>
        <position position="1"/>
    </location>
</feature>
<keyword evidence="2" id="KW-1185">Reference proteome</keyword>
<proteinExistence type="predicted"/>
<comment type="caution">
    <text evidence="1">The sequence shown here is derived from an EMBL/GenBank/DDBJ whole genome shotgun (WGS) entry which is preliminary data.</text>
</comment>
<organism evidence="1 2">
    <name type="scientific">Paramuricea clavata</name>
    <name type="common">Red gorgonian</name>
    <name type="synonym">Violescent sea-whip</name>
    <dbReference type="NCBI Taxonomy" id="317549"/>
    <lineage>
        <taxon>Eukaryota</taxon>
        <taxon>Metazoa</taxon>
        <taxon>Cnidaria</taxon>
        <taxon>Anthozoa</taxon>
        <taxon>Octocorallia</taxon>
        <taxon>Malacalcyonacea</taxon>
        <taxon>Plexauridae</taxon>
        <taxon>Paramuricea</taxon>
    </lineage>
</organism>
<dbReference type="PANTHER" id="PTHR34239">
    <property type="entry name" value="APPLE DOMAIN-CONTAINING PROTEIN"/>
    <property type="match status" value="1"/>
</dbReference>
<gene>
    <name evidence="1" type="ORF">PACLA_8A036080</name>
</gene>
<dbReference type="PANTHER" id="PTHR34239:SF2">
    <property type="entry name" value="TRANSPOSABLE ELEMENT P TRANSPOSASE_THAP9 CONSERVED DOMAIN-CONTAINING PROTEIN"/>
    <property type="match status" value="1"/>
</dbReference>
<evidence type="ECO:0000313" key="1">
    <source>
        <dbReference type="EMBL" id="CAB4001459.1"/>
    </source>
</evidence>
<dbReference type="EMBL" id="CACRXK020004092">
    <property type="protein sequence ID" value="CAB4001459.1"/>
    <property type="molecule type" value="Genomic_DNA"/>
</dbReference>
<name>A0A6S7HB59_PARCT</name>
<dbReference type="OrthoDB" id="5988333at2759"/>
<reference evidence="1" key="1">
    <citation type="submission" date="2020-04" db="EMBL/GenBank/DDBJ databases">
        <authorList>
            <person name="Alioto T."/>
            <person name="Alioto T."/>
            <person name="Gomez Garrido J."/>
        </authorList>
    </citation>
    <scope>NUCLEOTIDE SEQUENCE</scope>
    <source>
        <strain evidence="1">A484AB</strain>
    </source>
</reference>
<accession>A0A6S7HB59</accession>
<sequence length="106" mass="11940">KIVYEPDNGEDYAALCSPQVPFTDWLFGDDWQKQLKDIGDKNKIDARVFPSHKSSCHGNSGSFTTTHSHTFNIKGVGKIAGPEFLQEEERLTRQASVYTQINSAHR</sequence>
<protein>
    <submittedName>
        <fullName evidence="1">Uncharacterized protein</fullName>
    </submittedName>
</protein>